<feature type="domain" description="4'-phosphopantetheinyl transferase" evidence="2">
    <location>
        <begin position="6"/>
        <end position="121"/>
    </location>
</feature>
<evidence type="ECO:0000313" key="3">
    <source>
        <dbReference type="EMBL" id="KAH6591030.1"/>
    </source>
</evidence>
<dbReference type="Gene3D" id="3.90.470.20">
    <property type="entry name" value="4'-phosphopantetheinyl transferase domain"/>
    <property type="match status" value="1"/>
</dbReference>
<evidence type="ECO:0000313" key="4">
    <source>
        <dbReference type="Proteomes" id="UP001648503"/>
    </source>
</evidence>
<protein>
    <recommendedName>
        <fullName evidence="2">4'-phosphopantetheinyl transferase domain-containing protein</fullName>
    </recommendedName>
</protein>
<evidence type="ECO:0000259" key="2">
    <source>
        <dbReference type="Pfam" id="PF01648"/>
    </source>
</evidence>
<dbReference type="SUPFAM" id="SSF56214">
    <property type="entry name" value="4'-phosphopantetheinyl transferase"/>
    <property type="match status" value="1"/>
</dbReference>
<name>A0ABQ8F5Q3_9FUNG</name>
<dbReference type="EMBL" id="JAFCIX010000418">
    <property type="protein sequence ID" value="KAH6591030.1"/>
    <property type="molecule type" value="Genomic_DNA"/>
</dbReference>
<evidence type="ECO:0000256" key="1">
    <source>
        <dbReference type="ARBA" id="ARBA00022679"/>
    </source>
</evidence>
<keyword evidence="4" id="KW-1185">Reference proteome</keyword>
<proteinExistence type="predicted"/>
<accession>A0ABQ8F5Q3</accession>
<keyword evidence="1" id="KW-0808">Transferase</keyword>
<sequence>MWRVAGVGVDMLQLSRMAGLLQRQSPLRLARRILHPLEQDQLMAEFGQSSAADAAALSVPLALHPESDGAVSQWQLRLVRYLGTRWAIKEAAFKAMYPKVRLDWHQAVITKQQGDAFHSTQYDFGY</sequence>
<gene>
    <name evidence="3" type="ORF">BASA50_009031</name>
</gene>
<comment type="caution">
    <text evidence="3">The sequence shown here is derived from an EMBL/GenBank/DDBJ whole genome shotgun (WGS) entry which is preliminary data.</text>
</comment>
<dbReference type="InterPro" id="IPR037143">
    <property type="entry name" value="4-PPantetheinyl_Trfase_dom_sf"/>
</dbReference>
<dbReference type="InterPro" id="IPR008278">
    <property type="entry name" value="4-PPantetheinyl_Trfase_dom"/>
</dbReference>
<reference evidence="3 4" key="1">
    <citation type="submission" date="2021-02" db="EMBL/GenBank/DDBJ databases">
        <title>Variation within the Batrachochytrium salamandrivorans European outbreak.</title>
        <authorList>
            <person name="Kelly M."/>
            <person name="Pasmans F."/>
            <person name="Shea T.P."/>
            <person name="Munoz J.F."/>
            <person name="Carranza S."/>
            <person name="Cuomo C.A."/>
            <person name="Martel A."/>
        </authorList>
    </citation>
    <scope>NUCLEOTIDE SEQUENCE [LARGE SCALE GENOMIC DNA]</scope>
    <source>
        <strain evidence="3 4">AMFP18/2</strain>
    </source>
</reference>
<organism evidence="3 4">
    <name type="scientific">Batrachochytrium salamandrivorans</name>
    <dbReference type="NCBI Taxonomy" id="1357716"/>
    <lineage>
        <taxon>Eukaryota</taxon>
        <taxon>Fungi</taxon>
        <taxon>Fungi incertae sedis</taxon>
        <taxon>Chytridiomycota</taxon>
        <taxon>Chytridiomycota incertae sedis</taxon>
        <taxon>Chytridiomycetes</taxon>
        <taxon>Rhizophydiales</taxon>
        <taxon>Rhizophydiales incertae sedis</taxon>
        <taxon>Batrachochytrium</taxon>
    </lineage>
</organism>
<dbReference type="Proteomes" id="UP001648503">
    <property type="component" value="Unassembled WGS sequence"/>
</dbReference>
<dbReference type="Pfam" id="PF01648">
    <property type="entry name" value="ACPS"/>
    <property type="match status" value="1"/>
</dbReference>